<dbReference type="GO" id="GO:0019216">
    <property type="term" value="P:regulation of lipid metabolic process"/>
    <property type="evidence" value="ECO:0000318"/>
    <property type="project" value="GO_Central"/>
</dbReference>
<dbReference type="EnsemblMetazoa" id="HelroT113373">
    <property type="protein sequence ID" value="HelroP113373"/>
    <property type="gene ID" value="HelroG113373"/>
</dbReference>
<evidence type="ECO:0000256" key="1">
    <source>
        <dbReference type="SAM" id="Phobius"/>
    </source>
</evidence>
<dbReference type="GeneID" id="20195421"/>
<dbReference type="InterPro" id="IPR052794">
    <property type="entry name" value="Mito_Ser_Protease_LACTB"/>
</dbReference>
<feature type="domain" description="Beta-lactamase-related" evidence="2">
    <location>
        <begin position="102"/>
        <end position="496"/>
    </location>
</feature>
<reference evidence="4" key="3">
    <citation type="submission" date="2015-06" db="UniProtKB">
        <authorList>
            <consortium name="EnsemblMetazoa"/>
        </authorList>
    </citation>
    <scope>IDENTIFICATION</scope>
</reference>
<accession>T1EFR9</accession>
<dbReference type="RefSeq" id="XP_009021973.1">
    <property type="nucleotide sequence ID" value="XM_009023725.1"/>
</dbReference>
<dbReference type="EMBL" id="KB097026">
    <property type="protein sequence ID" value="ESN99960.1"/>
    <property type="molecule type" value="Genomic_DNA"/>
</dbReference>
<keyword evidence="1" id="KW-1133">Transmembrane helix</keyword>
<dbReference type="OrthoDB" id="5946976at2759"/>
<dbReference type="CTD" id="20195421"/>
<evidence type="ECO:0000313" key="5">
    <source>
        <dbReference type="Proteomes" id="UP000015101"/>
    </source>
</evidence>
<dbReference type="PANTHER" id="PTHR46520:SF1">
    <property type="entry name" value="SERINE BETA-LACTAMASE-LIKE PROTEIN LACTB, MITOCHONDRIAL"/>
    <property type="match status" value="1"/>
</dbReference>
<keyword evidence="1" id="KW-0812">Transmembrane</keyword>
<keyword evidence="1" id="KW-0472">Membrane</keyword>
<keyword evidence="5" id="KW-1185">Reference proteome</keyword>
<dbReference type="Proteomes" id="UP000015101">
    <property type="component" value="Unassembled WGS sequence"/>
</dbReference>
<dbReference type="SUPFAM" id="SSF56601">
    <property type="entry name" value="beta-lactamase/transpeptidase-like"/>
    <property type="match status" value="1"/>
</dbReference>
<feature type="transmembrane region" description="Helical" evidence="1">
    <location>
        <begin position="29"/>
        <end position="49"/>
    </location>
</feature>
<dbReference type="AlphaFoldDB" id="T1EFR9"/>
<dbReference type="GO" id="GO:0008233">
    <property type="term" value="F:peptidase activity"/>
    <property type="evidence" value="ECO:0000318"/>
    <property type="project" value="GO_Central"/>
</dbReference>
<dbReference type="GO" id="GO:0006508">
    <property type="term" value="P:proteolysis"/>
    <property type="evidence" value="ECO:0000318"/>
    <property type="project" value="GO_Central"/>
</dbReference>
<dbReference type="EMBL" id="AMQM01005598">
    <property type="status" value="NOT_ANNOTATED_CDS"/>
    <property type="molecule type" value="Genomic_DNA"/>
</dbReference>
<reference evidence="5" key="1">
    <citation type="submission" date="2012-12" db="EMBL/GenBank/DDBJ databases">
        <authorList>
            <person name="Hellsten U."/>
            <person name="Grimwood J."/>
            <person name="Chapman J.A."/>
            <person name="Shapiro H."/>
            <person name="Aerts A."/>
            <person name="Otillar R.P."/>
            <person name="Terry A.Y."/>
            <person name="Boore J.L."/>
            <person name="Simakov O."/>
            <person name="Marletaz F."/>
            <person name="Cho S.-J."/>
            <person name="Edsinger-Gonzales E."/>
            <person name="Havlak P."/>
            <person name="Kuo D.-H."/>
            <person name="Larsson T."/>
            <person name="Lv J."/>
            <person name="Arendt D."/>
            <person name="Savage R."/>
            <person name="Osoegawa K."/>
            <person name="de Jong P."/>
            <person name="Lindberg D.R."/>
            <person name="Seaver E.C."/>
            <person name="Weisblat D.A."/>
            <person name="Putnam N.H."/>
            <person name="Grigoriev I.V."/>
            <person name="Rokhsar D.S."/>
        </authorList>
    </citation>
    <scope>NUCLEOTIDE SEQUENCE</scope>
</reference>
<dbReference type="HOGENOM" id="CLU_020027_6_0_1"/>
<dbReference type="GO" id="GO:0005739">
    <property type="term" value="C:mitochondrion"/>
    <property type="evidence" value="ECO:0000318"/>
    <property type="project" value="GO_Central"/>
</dbReference>
<evidence type="ECO:0000313" key="4">
    <source>
        <dbReference type="EnsemblMetazoa" id="HelroP113373"/>
    </source>
</evidence>
<dbReference type="Gene3D" id="3.40.710.10">
    <property type="entry name" value="DD-peptidase/beta-lactamase superfamily"/>
    <property type="match status" value="1"/>
</dbReference>
<dbReference type="Pfam" id="PF00144">
    <property type="entry name" value="Beta-lactamase"/>
    <property type="match status" value="1"/>
</dbReference>
<name>T1EFR9_HELRO</name>
<evidence type="ECO:0000259" key="2">
    <source>
        <dbReference type="Pfam" id="PF00144"/>
    </source>
</evidence>
<proteinExistence type="predicted"/>
<evidence type="ECO:0000313" key="3">
    <source>
        <dbReference type="EMBL" id="ESN99960.1"/>
    </source>
</evidence>
<dbReference type="KEGG" id="hro:HELRODRAFT_113373"/>
<sequence>MKLLRNFRSVRKFIFLLNGGFNGRKIKKVAFCSAVCVGSIGGAFGLLYWQQFRSLQCAEPQIINDDLPHDEQTEQIAEDEKDDQGDQLNVRFKTAIRKSRTILQQLKTEKNCPGVTVAVAIDGQEVWKEGFGLSDVENNVQCTPNTVMRIASISKPLTMAVVAKLVEGGSLDLDEDIRTYVKDWPIKSFQGKESKITTRMLLSMLGGIRHYDKSCGVKKVVETEQVNQAAAGDSIFTEFYLAKNFSSVIESLDVFKDDQLCSEPGSTYLYSTHSFTLVSAVAEKVGSKKFQDLMKNMFRDLNLKSTYLDENIQIIHNRARCYFMHNGHLVNARYVDNSCKWAGGGLLSTPTDLCLFGSTMLACSQGEEKDSVTPNNLRPYLSKETMKMIWTPNPKTQKKTNTYYAMGWEVMNPLPQLCLFQSALSKYKNRRCVYHTGGAVGSSSILLIMPRDKLNDKKLSKNMRETVDKTKKENAVVGKIDTRPRGTVVAVLTNMENISMFNVAREIAALFESDLETQQRKRATRSSTAG</sequence>
<gene>
    <name evidence="4" type="primary">20195421</name>
    <name evidence="3" type="ORF">HELRODRAFT_113373</name>
</gene>
<dbReference type="InterPro" id="IPR001466">
    <property type="entry name" value="Beta-lactam-related"/>
</dbReference>
<reference evidence="3 5" key="2">
    <citation type="journal article" date="2013" name="Nature">
        <title>Insights into bilaterian evolution from three spiralian genomes.</title>
        <authorList>
            <person name="Simakov O."/>
            <person name="Marletaz F."/>
            <person name="Cho S.J."/>
            <person name="Edsinger-Gonzales E."/>
            <person name="Havlak P."/>
            <person name="Hellsten U."/>
            <person name="Kuo D.H."/>
            <person name="Larsson T."/>
            <person name="Lv J."/>
            <person name="Arendt D."/>
            <person name="Savage R."/>
            <person name="Osoegawa K."/>
            <person name="de Jong P."/>
            <person name="Grimwood J."/>
            <person name="Chapman J.A."/>
            <person name="Shapiro H."/>
            <person name="Aerts A."/>
            <person name="Otillar R.P."/>
            <person name="Terry A.Y."/>
            <person name="Boore J.L."/>
            <person name="Grigoriev I.V."/>
            <person name="Lindberg D.R."/>
            <person name="Seaver E.C."/>
            <person name="Weisblat D.A."/>
            <person name="Putnam N.H."/>
            <person name="Rokhsar D.S."/>
        </authorList>
    </citation>
    <scope>NUCLEOTIDE SEQUENCE</scope>
</reference>
<protein>
    <recommendedName>
        <fullName evidence="2">Beta-lactamase-related domain-containing protein</fullName>
    </recommendedName>
</protein>
<dbReference type="InParanoid" id="T1EFR9"/>
<dbReference type="OMA" id="CCRQQRH"/>
<dbReference type="PANTHER" id="PTHR46520">
    <property type="entry name" value="SERINE BETA-LACTAMASE-LIKE PROTEIN LACTB, MITOCHONDRIAL"/>
    <property type="match status" value="1"/>
</dbReference>
<dbReference type="InterPro" id="IPR012338">
    <property type="entry name" value="Beta-lactam/transpept-like"/>
</dbReference>
<dbReference type="STRING" id="6412.T1EFR9"/>
<dbReference type="eggNOG" id="ENOG502QQBX">
    <property type="taxonomic scope" value="Eukaryota"/>
</dbReference>
<organism evidence="4 5">
    <name type="scientific">Helobdella robusta</name>
    <name type="common">Californian leech</name>
    <dbReference type="NCBI Taxonomy" id="6412"/>
    <lineage>
        <taxon>Eukaryota</taxon>
        <taxon>Metazoa</taxon>
        <taxon>Spiralia</taxon>
        <taxon>Lophotrochozoa</taxon>
        <taxon>Annelida</taxon>
        <taxon>Clitellata</taxon>
        <taxon>Hirudinea</taxon>
        <taxon>Rhynchobdellida</taxon>
        <taxon>Glossiphoniidae</taxon>
        <taxon>Helobdella</taxon>
    </lineage>
</organism>